<dbReference type="EMBL" id="ADVG01000001">
    <property type="protein sequence ID" value="EFH88679.1"/>
    <property type="molecule type" value="Genomic_DNA"/>
</dbReference>
<gene>
    <name evidence="1" type="ORF">Krac_10163</name>
</gene>
<dbReference type="SUPFAM" id="SSF82171">
    <property type="entry name" value="DPP6 N-terminal domain-like"/>
    <property type="match status" value="1"/>
</dbReference>
<organism evidence="1 2">
    <name type="scientific">Ktedonobacter racemifer DSM 44963</name>
    <dbReference type="NCBI Taxonomy" id="485913"/>
    <lineage>
        <taxon>Bacteria</taxon>
        <taxon>Bacillati</taxon>
        <taxon>Chloroflexota</taxon>
        <taxon>Ktedonobacteria</taxon>
        <taxon>Ktedonobacterales</taxon>
        <taxon>Ktedonobacteraceae</taxon>
        <taxon>Ktedonobacter</taxon>
    </lineage>
</organism>
<name>D6TFJ9_KTERA</name>
<dbReference type="InterPro" id="IPR011042">
    <property type="entry name" value="6-blade_b-propeller_TolB-like"/>
</dbReference>
<dbReference type="STRING" id="485913.Krac_10163"/>
<dbReference type="Gene3D" id="2.120.10.30">
    <property type="entry name" value="TolB, C-terminal domain"/>
    <property type="match status" value="1"/>
</dbReference>
<dbReference type="AlphaFoldDB" id="D6TFJ9"/>
<comment type="caution">
    <text evidence="1">The sequence shown here is derived from an EMBL/GenBank/DDBJ whole genome shotgun (WGS) entry which is preliminary data.</text>
</comment>
<reference evidence="1 2" key="1">
    <citation type="journal article" date="2011" name="Stand. Genomic Sci.">
        <title>Non-contiguous finished genome sequence and contextual data of the filamentous soil bacterium Ktedonobacter racemifer type strain (SOSP1-21).</title>
        <authorList>
            <person name="Chang Y.J."/>
            <person name="Land M."/>
            <person name="Hauser L."/>
            <person name="Chertkov O."/>
            <person name="Del Rio T.G."/>
            <person name="Nolan M."/>
            <person name="Copeland A."/>
            <person name="Tice H."/>
            <person name="Cheng J.F."/>
            <person name="Lucas S."/>
            <person name="Han C."/>
            <person name="Goodwin L."/>
            <person name="Pitluck S."/>
            <person name="Ivanova N."/>
            <person name="Ovchinikova G."/>
            <person name="Pati A."/>
            <person name="Chen A."/>
            <person name="Palaniappan K."/>
            <person name="Mavromatis K."/>
            <person name="Liolios K."/>
            <person name="Brettin T."/>
            <person name="Fiebig A."/>
            <person name="Rohde M."/>
            <person name="Abt B."/>
            <person name="Goker M."/>
            <person name="Detter J.C."/>
            <person name="Woyke T."/>
            <person name="Bristow J."/>
            <person name="Eisen J.A."/>
            <person name="Markowitz V."/>
            <person name="Hugenholtz P."/>
            <person name="Kyrpides N.C."/>
            <person name="Klenk H.P."/>
            <person name="Lapidus A."/>
        </authorList>
    </citation>
    <scope>NUCLEOTIDE SEQUENCE [LARGE SCALE GENOMIC DNA]</scope>
    <source>
        <strain evidence="2">DSM 44963</strain>
    </source>
</reference>
<dbReference type="PROSITE" id="PS51257">
    <property type="entry name" value="PROKAR_LIPOPROTEIN"/>
    <property type="match status" value="1"/>
</dbReference>
<dbReference type="InParanoid" id="D6TFJ9"/>
<evidence type="ECO:0000313" key="2">
    <source>
        <dbReference type="Proteomes" id="UP000004508"/>
    </source>
</evidence>
<proteinExistence type="predicted"/>
<dbReference type="OrthoDB" id="163870at2"/>
<dbReference type="Proteomes" id="UP000004508">
    <property type="component" value="Unassembled WGS sequence"/>
</dbReference>
<dbReference type="RefSeq" id="WP_007904798.1">
    <property type="nucleotide sequence ID" value="NZ_ADVG01000001.1"/>
</dbReference>
<keyword evidence="2" id="KW-1185">Reference proteome</keyword>
<evidence type="ECO:0000313" key="1">
    <source>
        <dbReference type="EMBL" id="EFH88679.1"/>
    </source>
</evidence>
<accession>D6TFJ9</accession>
<evidence type="ECO:0008006" key="3">
    <source>
        <dbReference type="Google" id="ProtNLM"/>
    </source>
</evidence>
<sequence length="441" mass="47732">MRRYLSLTMLILTVGLVLLLAACSPKSGSVPSGIPDTGNGTPAVLVSPTPTLQAASAGSKVGFYTFVRQNQLWMALNSENATQVTHFDFSQAPEVFWQSPAWSPDHKHLSYLFNALPAGVGGGGCPEPDYTATSSLYVLDTSTQQLTSITLPQVVTDARAEGKPRSDSWQYAFWEDAQHLLAWYNGVTGKTSNDAGLYRYDVQTHRLSKVVSSEQLGATSPINAQQGQSMLLSLRYRQGQLYYETVEQPGQQDSRLAIYRLSVNDAGAPRQQVVELGKENWCAGGQSSALTQPGWDVSPDGTKLVVQKIENGTPGQEASSLDIVPVDGSATQKVFSQAPTTFLAQNVLLRWSPQGNAVAASERHHITDQGPYLVSLDHPQDTQAYAPFVSGAVSWRSDGQAFALQSSEVAEGMVPSDVYLFAPGEKNARLLEKDARVFSWG</sequence>
<protein>
    <recommendedName>
        <fullName evidence="3">WD40 domain protein beta Propeller</fullName>
    </recommendedName>
</protein>